<organism evidence="5 6">
    <name type="scientific">Rickenella mellea</name>
    <dbReference type="NCBI Taxonomy" id="50990"/>
    <lineage>
        <taxon>Eukaryota</taxon>
        <taxon>Fungi</taxon>
        <taxon>Dikarya</taxon>
        <taxon>Basidiomycota</taxon>
        <taxon>Agaricomycotina</taxon>
        <taxon>Agaricomycetes</taxon>
        <taxon>Hymenochaetales</taxon>
        <taxon>Rickenellaceae</taxon>
        <taxon>Rickenella</taxon>
    </lineage>
</organism>
<dbReference type="STRING" id="50990.A0A4Y7Q8V1"/>
<dbReference type="InterPro" id="IPR009069">
    <property type="entry name" value="Cys_alpha_HP_mot_SF"/>
</dbReference>
<keyword evidence="4" id="KW-1015">Disulfide bond</keyword>
<evidence type="ECO:0000256" key="3">
    <source>
        <dbReference type="ARBA" id="ARBA00023128"/>
    </source>
</evidence>
<evidence type="ECO:0000313" key="5">
    <source>
        <dbReference type="EMBL" id="TDL24024.1"/>
    </source>
</evidence>
<dbReference type="VEuPathDB" id="FungiDB:BD410DRAFT_786738"/>
<comment type="subcellular location">
    <subcellularLocation>
        <location evidence="2">Mitochondrion intermembrane space</location>
    </subcellularLocation>
</comment>
<evidence type="ECO:0000256" key="2">
    <source>
        <dbReference type="ARBA" id="ARBA00004569"/>
    </source>
</evidence>
<keyword evidence="3" id="KW-0496">Mitochondrion</keyword>
<dbReference type="PROSITE" id="PS51808">
    <property type="entry name" value="CHCH"/>
    <property type="match status" value="1"/>
</dbReference>
<dbReference type="AlphaFoldDB" id="A0A4Y7Q8V1"/>
<dbReference type="Gene3D" id="1.10.287.1130">
    <property type="entry name" value="CytochromE C oxidase copper chaperone"/>
    <property type="match status" value="1"/>
</dbReference>
<protein>
    <recommendedName>
        <fullName evidence="7">CHCH domain-containing protein</fullName>
    </recommendedName>
</protein>
<proteinExistence type="predicted"/>
<evidence type="ECO:0000313" key="6">
    <source>
        <dbReference type="Proteomes" id="UP000294933"/>
    </source>
</evidence>
<dbReference type="OrthoDB" id="9971592at2759"/>
<name>A0A4Y7Q8V1_9AGAM</name>
<evidence type="ECO:0008006" key="7">
    <source>
        <dbReference type="Google" id="ProtNLM"/>
    </source>
</evidence>
<dbReference type="PANTHER" id="PTHR46811">
    <property type="entry name" value="COILED-COIL-HELIX-COILED-COIL-HELIX DOMAIN-CONTAINING PROTEIN 7"/>
    <property type="match status" value="1"/>
</dbReference>
<dbReference type="Proteomes" id="UP000294933">
    <property type="component" value="Unassembled WGS sequence"/>
</dbReference>
<dbReference type="SUPFAM" id="SSF47072">
    <property type="entry name" value="Cysteine alpha-hairpin motif"/>
    <property type="match status" value="1"/>
</dbReference>
<sequence length="94" mass="10956">MAEPPKSSPQPDPGDGRVPLNYREHFKGKDVVTRFIDPCEQAAKASMECMNRNDYNKEVCTDFFQAYRDCKRTWMDQRREDRRAGKPASIDIKN</sequence>
<comment type="function">
    <text evidence="1">Required for the assembly of cytochrome c oxidase.</text>
</comment>
<dbReference type="GO" id="GO:0033108">
    <property type="term" value="P:mitochondrial respiratory chain complex assembly"/>
    <property type="evidence" value="ECO:0007669"/>
    <property type="project" value="TreeGrafter"/>
</dbReference>
<dbReference type="GO" id="GO:0005758">
    <property type="term" value="C:mitochondrial intermembrane space"/>
    <property type="evidence" value="ECO:0007669"/>
    <property type="project" value="UniProtKB-SubCell"/>
</dbReference>
<dbReference type="EMBL" id="ML170168">
    <property type="protein sequence ID" value="TDL24024.1"/>
    <property type="molecule type" value="Genomic_DNA"/>
</dbReference>
<reference evidence="5 6" key="1">
    <citation type="submission" date="2018-06" db="EMBL/GenBank/DDBJ databases">
        <title>A transcriptomic atlas of mushroom development highlights an independent origin of complex multicellularity.</title>
        <authorList>
            <consortium name="DOE Joint Genome Institute"/>
            <person name="Krizsan K."/>
            <person name="Almasi E."/>
            <person name="Merenyi Z."/>
            <person name="Sahu N."/>
            <person name="Viragh M."/>
            <person name="Koszo T."/>
            <person name="Mondo S."/>
            <person name="Kiss B."/>
            <person name="Balint B."/>
            <person name="Kues U."/>
            <person name="Barry K."/>
            <person name="Hegedus J.C."/>
            <person name="Henrissat B."/>
            <person name="Johnson J."/>
            <person name="Lipzen A."/>
            <person name="Ohm R."/>
            <person name="Nagy I."/>
            <person name="Pangilinan J."/>
            <person name="Yan J."/>
            <person name="Xiong Y."/>
            <person name="Grigoriev I.V."/>
            <person name="Hibbett D.S."/>
            <person name="Nagy L.G."/>
        </authorList>
    </citation>
    <scope>NUCLEOTIDE SEQUENCE [LARGE SCALE GENOMIC DNA]</scope>
    <source>
        <strain evidence="5 6">SZMC22713</strain>
    </source>
</reference>
<accession>A0A4Y7Q8V1</accession>
<dbReference type="PANTHER" id="PTHR46811:SF1">
    <property type="entry name" value="COILED-COIL-HELIX-COILED-COIL-HELIX DOMAIN-CONTAINING PROTEIN 7"/>
    <property type="match status" value="1"/>
</dbReference>
<evidence type="ECO:0000256" key="4">
    <source>
        <dbReference type="ARBA" id="ARBA00023157"/>
    </source>
</evidence>
<keyword evidence="6" id="KW-1185">Reference proteome</keyword>
<gene>
    <name evidence="5" type="ORF">BD410DRAFT_786738</name>
</gene>
<dbReference type="InterPro" id="IPR051040">
    <property type="entry name" value="COX23"/>
</dbReference>
<evidence type="ECO:0000256" key="1">
    <source>
        <dbReference type="ARBA" id="ARBA00003875"/>
    </source>
</evidence>